<keyword evidence="4" id="KW-0547">Nucleotide-binding</keyword>
<keyword evidence="6" id="KW-0946">Virion</keyword>
<organism evidence="9">
    <name type="scientific">viral metagenome</name>
    <dbReference type="NCBI Taxonomy" id="1070528"/>
    <lineage>
        <taxon>unclassified sequences</taxon>
        <taxon>metagenomes</taxon>
        <taxon>organismal metagenomes</taxon>
    </lineage>
</organism>
<comment type="subcellular location">
    <subcellularLocation>
        <location evidence="1">Virion</location>
    </subcellularLocation>
</comment>
<keyword evidence="3" id="KW-0808">Transferase</keyword>
<keyword evidence="5" id="KW-0067">ATP-binding</keyword>
<dbReference type="GO" id="GO:0006397">
    <property type="term" value="P:mRNA processing"/>
    <property type="evidence" value="ECO:0007669"/>
    <property type="project" value="UniProtKB-KW"/>
</dbReference>
<evidence type="ECO:0000256" key="7">
    <source>
        <dbReference type="ARBA" id="ARBA00023163"/>
    </source>
</evidence>
<dbReference type="GO" id="GO:0005524">
    <property type="term" value="F:ATP binding"/>
    <property type="evidence" value="ECO:0007669"/>
    <property type="project" value="UniProtKB-KW"/>
</dbReference>
<dbReference type="Pfam" id="PF19244">
    <property type="entry name" value="Poly_A_pol_cat"/>
    <property type="match status" value="1"/>
</dbReference>
<feature type="domain" description="Poly(A) polymerase catalytic subunit" evidence="8">
    <location>
        <begin position="46"/>
        <end position="175"/>
    </location>
</feature>
<dbReference type="GO" id="GO:0016740">
    <property type="term" value="F:transferase activity"/>
    <property type="evidence" value="ECO:0007669"/>
    <property type="project" value="UniProtKB-KW"/>
</dbReference>
<reference evidence="9" key="1">
    <citation type="journal article" date="2020" name="Nature">
        <title>Giant virus diversity and host interactions through global metagenomics.</title>
        <authorList>
            <person name="Schulz F."/>
            <person name="Roux S."/>
            <person name="Paez-Espino D."/>
            <person name="Jungbluth S."/>
            <person name="Walsh D.A."/>
            <person name="Denef V.J."/>
            <person name="McMahon K.D."/>
            <person name="Konstantinidis K.T."/>
            <person name="Eloe-Fadrosh E.A."/>
            <person name="Kyrpides N.C."/>
            <person name="Woyke T."/>
        </authorList>
    </citation>
    <scope>NUCLEOTIDE SEQUENCE</scope>
    <source>
        <strain evidence="9">GVMAG-M-3300021962-46</strain>
    </source>
</reference>
<evidence type="ECO:0000259" key="8">
    <source>
        <dbReference type="Pfam" id="PF19244"/>
    </source>
</evidence>
<evidence type="ECO:0000256" key="1">
    <source>
        <dbReference type="ARBA" id="ARBA00004328"/>
    </source>
</evidence>
<evidence type="ECO:0000256" key="3">
    <source>
        <dbReference type="ARBA" id="ARBA00022679"/>
    </source>
</evidence>
<dbReference type="InterPro" id="IPR045355">
    <property type="entry name" value="PolyA_pol_cat_su"/>
</dbReference>
<keyword evidence="2" id="KW-0507">mRNA processing</keyword>
<protein>
    <recommendedName>
        <fullName evidence="8">Poly(A) polymerase catalytic subunit domain-containing protein</fullName>
    </recommendedName>
</protein>
<name>A0A6C0CU11_9ZZZZ</name>
<dbReference type="GO" id="GO:0044423">
    <property type="term" value="C:virion component"/>
    <property type="evidence" value="ECO:0007669"/>
    <property type="project" value="UniProtKB-KW"/>
</dbReference>
<evidence type="ECO:0000256" key="2">
    <source>
        <dbReference type="ARBA" id="ARBA00022664"/>
    </source>
</evidence>
<sequence>MDRLLYKKFQGNLEKQLQRIAIIAEKKNQEIEKYNYNKYKYLYDICVNFLKKYDILLYGGSAINDLLPKKAKFYKEYELPDIDLFTYDAKGIIKALIIYFKKQHHIDLITASEALHKNTFKVYSQGLQLLDITQVSKKDFKILKKNAVSTSFNIPSVNIEFLKYTIHTISSQPYDAHRWPKVYERMLKFYEYYPLNYPCKFNLNNYYLSIPNTIYDNLLTFIQERKMPSFGWDVIYEYLKEDPIYLKLHQTVEPNVKPIQYAFYEGPLKIIEKEIHDQFKNLHVIERYKGDLFLPAYSVFAYEKEKCLYVFETKSCLSVLQLQNNSILSIHSILTMFYAMYLAGQSTDLLCIIQFLTAALFKNLLSRKKLFNKFSLECYGKQQGIITLRRERFKRNLKNKNIFTK</sequence>
<accession>A0A6C0CU11</accession>
<dbReference type="AlphaFoldDB" id="A0A6C0CU11"/>
<dbReference type="EMBL" id="MN739479">
    <property type="protein sequence ID" value="QHT06985.1"/>
    <property type="molecule type" value="Genomic_DNA"/>
</dbReference>
<keyword evidence="7" id="KW-0804">Transcription</keyword>
<evidence type="ECO:0000313" key="9">
    <source>
        <dbReference type="EMBL" id="QHT06985.1"/>
    </source>
</evidence>
<proteinExistence type="predicted"/>
<evidence type="ECO:0000256" key="5">
    <source>
        <dbReference type="ARBA" id="ARBA00022840"/>
    </source>
</evidence>
<evidence type="ECO:0000256" key="6">
    <source>
        <dbReference type="ARBA" id="ARBA00022844"/>
    </source>
</evidence>
<evidence type="ECO:0000256" key="4">
    <source>
        <dbReference type="ARBA" id="ARBA00022741"/>
    </source>
</evidence>